<dbReference type="Proteomes" id="UP000027238">
    <property type="component" value="Unassembled WGS sequence"/>
</dbReference>
<dbReference type="OrthoDB" id="194358at2759"/>
<comment type="caution">
    <text evidence="2">The sequence shown here is derived from an EMBL/GenBank/DDBJ whole genome shotgun (WGS) entry which is preliminary data.</text>
</comment>
<evidence type="ECO:0000256" key="1">
    <source>
        <dbReference type="SAM" id="MobiDB-lite"/>
    </source>
</evidence>
<keyword evidence="3" id="KW-1185">Reference proteome</keyword>
<evidence type="ECO:0000313" key="2">
    <source>
        <dbReference type="EMBL" id="KDN71718.1"/>
    </source>
</evidence>
<sequence length="591" mass="66269">MELFEYEPLDLNGKSFRLLMLHPGASGEVACDLFQATPEPGNMILYEARSYARGSTDLSESITVNRKRLPITESIFHALNISAMTNDGYYGRHLQWSRARSHLAGAFLVRDQDPDGLFENAPSGDLGQQRPKESPGRAQEDWLSAEQDSTTSDRAALFRLQWDGLVSLFEEPWFTRVWNVQEVFNARAASVCCGRWSVPAHMLATAATLIGVDPGPQRKAMLDLMPNPSTRRPLKKKSLQDLLWRFRGSRATDPRDMVYAMLGVASDIPEGDPRGLLQPNYSKSETELVRDLQRFLFSDMEHQLGQFSDLGAFLAALPVLTDMSFRNAIVDGRMAHVKMLLERNQKFEVTSDILMGLDGERMRLALRDRSDLRSSNLTLSKHGLLSVLERCDMESGVLALLSGCRHITMEAATAFRRSSDDNKTCIRALKLLLSLVRGGVQVTQRGFAEMAAFCDDEVIRRVVARRQQAYFISARVSSLLLSNKQHGMTIMNALVSQTKGNDGWFRVTENGLLKMLKYGDAKTVRYLGHRILSVTVTGVGTNSSAPEASWASTVYFRTPLIMYVIQANEVRQRLRDSRRGCIIKAEVVYAK</sequence>
<accession>A0A066XR78</accession>
<dbReference type="EMBL" id="JMSE01000131">
    <property type="protein sequence ID" value="KDN71718.1"/>
    <property type="molecule type" value="Genomic_DNA"/>
</dbReference>
<feature type="compositionally biased region" description="Basic and acidic residues" evidence="1">
    <location>
        <begin position="130"/>
        <end position="140"/>
    </location>
</feature>
<gene>
    <name evidence="2" type="ORF">CSUB01_11069</name>
</gene>
<protein>
    <submittedName>
        <fullName evidence="2">Putative HET domain-containing protein</fullName>
    </submittedName>
</protein>
<name>A0A066XR78_COLSU</name>
<dbReference type="STRING" id="1173701.A0A066XR78"/>
<dbReference type="AlphaFoldDB" id="A0A066XR78"/>
<dbReference type="HOGENOM" id="CLU_004184_3_5_1"/>
<dbReference type="PANTHER" id="PTHR24148:SF64">
    <property type="entry name" value="HETEROKARYON INCOMPATIBILITY DOMAIN-CONTAINING PROTEIN"/>
    <property type="match status" value="1"/>
</dbReference>
<dbReference type="PANTHER" id="PTHR24148">
    <property type="entry name" value="ANKYRIN REPEAT DOMAIN-CONTAINING PROTEIN 39 HOMOLOG-RELATED"/>
    <property type="match status" value="1"/>
</dbReference>
<dbReference type="OMA" id="RAATICC"/>
<proteinExistence type="predicted"/>
<feature type="region of interest" description="Disordered" evidence="1">
    <location>
        <begin position="118"/>
        <end position="148"/>
    </location>
</feature>
<reference evidence="3" key="1">
    <citation type="journal article" date="2014" name="Genome Announc.">
        <title>Draft genome sequence of Colletotrichum sublineola, a destructive pathogen of cultivated sorghum.</title>
        <authorList>
            <person name="Baroncelli R."/>
            <person name="Sanz-Martin J.M."/>
            <person name="Rech G.E."/>
            <person name="Sukno S.A."/>
            <person name="Thon M.R."/>
        </authorList>
    </citation>
    <scope>NUCLEOTIDE SEQUENCE [LARGE SCALE GENOMIC DNA]</scope>
    <source>
        <strain evidence="3">TX430BB</strain>
    </source>
</reference>
<dbReference type="InterPro" id="IPR052895">
    <property type="entry name" value="HetReg/Transcr_Mod"/>
</dbReference>
<evidence type="ECO:0000313" key="3">
    <source>
        <dbReference type="Proteomes" id="UP000027238"/>
    </source>
</evidence>
<dbReference type="eggNOG" id="ENOG502SUZ5">
    <property type="taxonomic scope" value="Eukaryota"/>
</dbReference>
<organism evidence="2 3">
    <name type="scientific">Colletotrichum sublineola</name>
    <name type="common">Sorghum anthracnose fungus</name>
    <dbReference type="NCBI Taxonomy" id="1173701"/>
    <lineage>
        <taxon>Eukaryota</taxon>
        <taxon>Fungi</taxon>
        <taxon>Dikarya</taxon>
        <taxon>Ascomycota</taxon>
        <taxon>Pezizomycotina</taxon>
        <taxon>Sordariomycetes</taxon>
        <taxon>Hypocreomycetidae</taxon>
        <taxon>Glomerellales</taxon>
        <taxon>Glomerellaceae</taxon>
        <taxon>Colletotrichum</taxon>
        <taxon>Colletotrichum graminicola species complex</taxon>
    </lineage>
</organism>